<comment type="caution">
    <text evidence="2">The sequence shown here is derived from an EMBL/GenBank/DDBJ whole genome shotgun (WGS) entry which is preliminary data.</text>
</comment>
<accession>A0ABR3HSL2</accession>
<gene>
    <name evidence="2" type="ORF">ABMA27_003287</name>
</gene>
<feature type="signal peptide" evidence="1">
    <location>
        <begin position="1"/>
        <end position="15"/>
    </location>
</feature>
<reference evidence="2 3" key="1">
    <citation type="submission" date="2024-06" db="EMBL/GenBank/DDBJ databases">
        <title>A chromosome-level genome assembly of beet webworm, Loxostege sticticalis.</title>
        <authorList>
            <person name="Zhang Y."/>
        </authorList>
    </citation>
    <scope>NUCLEOTIDE SEQUENCE [LARGE SCALE GENOMIC DNA]</scope>
    <source>
        <strain evidence="2">AQ026</strain>
        <tissue evidence="2">Whole body</tissue>
    </source>
</reference>
<evidence type="ECO:0000313" key="2">
    <source>
        <dbReference type="EMBL" id="KAL0879549.1"/>
    </source>
</evidence>
<sequence length="243" mass="27721">MICLTFCVCFLYTFKAPFDDRKKDFKYPCSSSKNLEKCVRDYFKKSDSCKSVNHQDGKPIFRRRKEVYIPQTNLTVITTDANITFYNPQIRTFYNGDADSKCRRGRTHRLRVNFYSSYSYFLFHQVAKEPIVTGDYVNGTKPLILTAIIPAGDGITKDSMENARVTAYLPTGYPEFVIGPKIAKSTNPVIVNTLKSLKANGPTANLEIFLTEAPNFFLMYLQNYICDFGIPLSTNTWGNTIHV</sequence>
<name>A0ABR3HSL2_LOXSC</name>
<evidence type="ECO:0000313" key="3">
    <source>
        <dbReference type="Proteomes" id="UP001549920"/>
    </source>
</evidence>
<feature type="chain" id="PRO_5045280514" evidence="1">
    <location>
        <begin position="16"/>
        <end position="243"/>
    </location>
</feature>
<proteinExistence type="predicted"/>
<organism evidence="2 3">
    <name type="scientific">Loxostege sticticalis</name>
    <name type="common">Beet webworm moth</name>
    <dbReference type="NCBI Taxonomy" id="481309"/>
    <lineage>
        <taxon>Eukaryota</taxon>
        <taxon>Metazoa</taxon>
        <taxon>Ecdysozoa</taxon>
        <taxon>Arthropoda</taxon>
        <taxon>Hexapoda</taxon>
        <taxon>Insecta</taxon>
        <taxon>Pterygota</taxon>
        <taxon>Neoptera</taxon>
        <taxon>Endopterygota</taxon>
        <taxon>Lepidoptera</taxon>
        <taxon>Glossata</taxon>
        <taxon>Ditrysia</taxon>
        <taxon>Pyraloidea</taxon>
        <taxon>Crambidae</taxon>
        <taxon>Pyraustinae</taxon>
        <taxon>Loxostege</taxon>
    </lineage>
</organism>
<dbReference type="EMBL" id="JBEUOH010000014">
    <property type="protein sequence ID" value="KAL0879549.1"/>
    <property type="molecule type" value="Genomic_DNA"/>
</dbReference>
<keyword evidence="3" id="KW-1185">Reference proteome</keyword>
<keyword evidence="1" id="KW-0732">Signal</keyword>
<protein>
    <submittedName>
        <fullName evidence="2">Uncharacterized protein</fullName>
    </submittedName>
</protein>
<dbReference type="Proteomes" id="UP001549920">
    <property type="component" value="Unassembled WGS sequence"/>
</dbReference>
<evidence type="ECO:0000256" key="1">
    <source>
        <dbReference type="SAM" id="SignalP"/>
    </source>
</evidence>